<name>A0ABQ4NZP1_SHECO</name>
<sequence length="65" mass="7168">MATGGPLAYTGKNMSDTHKGMNINQREYMGVIDDILAVLDKHDVGQQEQELLMAAYSLRSEILGK</sequence>
<dbReference type="Gene3D" id="1.10.490.10">
    <property type="entry name" value="Globins"/>
    <property type="match status" value="1"/>
</dbReference>
<dbReference type="RefSeq" id="WP_259655910.1">
    <property type="nucleotide sequence ID" value="NZ_BPEU01000012.1"/>
</dbReference>
<accession>A0ABQ4NZP1</accession>
<reference evidence="1 2" key="1">
    <citation type="submission" date="2021-05" db="EMBL/GenBank/DDBJ databases">
        <title>Molecular characterization for Shewanella algae harboring chromosomal blaOXA-55-like strains isolated from clinical and environment sample.</title>
        <authorList>
            <person name="Ohama Y."/>
            <person name="Aoki K."/>
            <person name="Harada S."/>
            <person name="Moriya K."/>
            <person name="Ishii Y."/>
            <person name="Tateda K."/>
        </authorList>
    </citation>
    <scope>NUCLEOTIDE SEQUENCE [LARGE SCALE GENOMIC DNA]</scope>
    <source>
        <strain evidence="1 2">MBTL60-118</strain>
    </source>
</reference>
<dbReference type="SUPFAM" id="SSF46458">
    <property type="entry name" value="Globin-like"/>
    <property type="match status" value="1"/>
</dbReference>
<dbReference type="Proteomes" id="UP000773469">
    <property type="component" value="Unassembled WGS sequence"/>
</dbReference>
<evidence type="ECO:0008006" key="3">
    <source>
        <dbReference type="Google" id="ProtNLM"/>
    </source>
</evidence>
<evidence type="ECO:0000313" key="1">
    <source>
        <dbReference type="EMBL" id="GIU40597.1"/>
    </source>
</evidence>
<dbReference type="EMBL" id="BPEU01000012">
    <property type="protein sequence ID" value="GIU40597.1"/>
    <property type="molecule type" value="Genomic_DNA"/>
</dbReference>
<gene>
    <name evidence="1" type="ORF">TUM3794_18860</name>
</gene>
<organism evidence="1 2">
    <name type="scientific">Shewanella colwelliana</name>
    <name type="common">Alteromonas colwelliana</name>
    <dbReference type="NCBI Taxonomy" id="23"/>
    <lineage>
        <taxon>Bacteria</taxon>
        <taxon>Pseudomonadati</taxon>
        <taxon>Pseudomonadota</taxon>
        <taxon>Gammaproteobacteria</taxon>
        <taxon>Alteromonadales</taxon>
        <taxon>Shewanellaceae</taxon>
        <taxon>Shewanella</taxon>
    </lineage>
</organism>
<proteinExistence type="predicted"/>
<dbReference type="InterPro" id="IPR012292">
    <property type="entry name" value="Globin/Proto"/>
</dbReference>
<dbReference type="InterPro" id="IPR009050">
    <property type="entry name" value="Globin-like_sf"/>
</dbReference>
<protein>
    <recommendedName>
        <fullName evidence="3">Group 1 truncated hemoglobin</fullName>
    </recommendedName>
</protein>
<evidence type="ECO:0000313" key="2">
    <source>
        <dbReference type="Proteomes" id="UP000773469"/>
    </source>
</evidence>
<comment type="caution">
    <text evidence="1">The sequence shown here is derived from an EMBL/GenBank/DDBJ whole genome shotgun (WGS) entry which is preliminary data.</text>
</comment>
<keyword evidence="2" id="KW-1185">Reference proteome</keyword>